<organism evidence="7 8">
    <name type="scientific">Quercus suber</name>
    <name type="common">Cork oak</name>
    <dbReference type="NCBI Taxonomy" id="58331"/>
    <lineage>
        <taxon>Eukaryota</taxon>
        <taxon>Viridiplantae</taxon>
        <taxon>Streptophyta</taxon>
        <taxon>Embryophyta</taxon>
        <taxon>Tracheophyta</taxon>
        <taxon>Spermatophyta</taxon>
        <taxon>Magnoliopsida</taxon>
        <taxon>eudicotyledons</taxon>
        <taxon>Gunneridae</taxon>
        <taxon>Pentapetalae</taxon>
        <taxon>rosids</taxon>
        <taxon>fabids</taxon>
        <taxon>Fagales</taxon>
        <taxon>Fagaceae</taxon>
        <taxon>Quercus</taxon>
    </lineage>
</organism>
<dbReference type="EMBL" id="PKMF04000809">
    <property type="protein sequence ID" value="KAK7818828.1"/>
    <property type="molecule type" value="Genomic_DNA"/>
</dbReference>
<proteinExistence type="inferred from homology"/>
<comment type="caution">
    <text evidence="7">The sequence shown here is derived from an EMBL/GenBank/DDBJ whole genome shotgun (WGS) entry which is preliminary data.</text>
</comment>
<dbReference type="PANTHER" id="PTHR11654">
    <property type="entry name" value="OLIGOPEPTIDE TRANSPORTER-RELATED"/>
    <property type="match status" value="1"/>
</dbReference>
<dbReference type="Gene3D" id="1.20.1250.20">
    <property type="entry name" value="MFS general substrate transporter like domains"/>
    <property type="match status" value="1"/>
</dbReference>
<evidence type="ECO:0000313" key="8">
    <source>
        <dbReference type="Proteomes" id="UP000237347"/>
    </source>
</evidence>
<feature type="transmembrane region" description="Helical" evidence="6">
    <location>
        <begin position="286"/>
        <end position="304"/>
    </location>
</feature>
<dbReference type="AlphaFoldDB" id="A0AAW0IWU8"/>
<keyword evidence="3 6" id="KW-0812">Transmembrane</keyword>
<dbReference type="InterPro" id="IPR036259">
    <property type="entry name" value="MFS_trans_sf"/>
</dbReference>
<feature type="transmembrane region" description="Helical" evidence="6">
    <location>
        <begin position="351"/>
        <end position="374"/>
    </location>
</feature>
<evidence type="ECO:0000256" key="4">
    <source>
        <dbReference type="ARBA" id="ARBA00022989"/>
    </source>
</evidence>
<feature type="transmembrane region" description="Helical" evidence="6">
    <location>
        <begin position="7"/>
        <end position="28"/>
    </location>
</feature>
<keyword evidence="5 6" id="KW-0472">Membrane</keyword>
<feature type="transmembrane region" description="Helical" evidence="6">
    <location>
        <begin position="483"/>
        <end position="507"/>
    </location>
</feature>
<dbReference type="Proteomes" id="UP000237347">
    <property type="component" value="Unassembled WGS sequence"/>
</dbReference>
<feature type="transmembrane region" description="Helical" evidence="6">
    <location>
        <begin position="395"/>
        <end position="418"/>
    </location>
</feature>
<feature type="transmembrane region" description="Helical" evidence="6">
    <location>
        <begin position="69"/>
        <end position="89"/>
    </location>
</feature>
<feature type="transmembrane region" description="Helical" evidence="6">
    <location>
        <begin position="40"/>
        <end position="62"/>
    </location>
</feature>
<name>A0AAW0IWU8_QUESU</name>
<protein>
    <submittedName>
        <fullName evidence="7">Protein nrt1/ ptr family 5.5</fullName>
    </submittedName>
</protein>
<evidence type="ECO:0000256" key="6">
    <source>
        <dbReference type="SAM" id="Phobius"/>
    </source>
</evidence>
<evidence type="ECO:0000256" key="3">
    <source>
        <dbReference type="ARBA" id="ARBA00022692"/>
    </source>
</evidence>
<sequence>MALSSSSIAVLIWADILTAYALFVMMPYLTTVWNLNITRAAAIVNVFSGVATIMPIGMAFLVDAFMGDYWMLLLSSLAYSFGVSCLAMSTPPVLSNAVGNCGEYKPHCIGDAQKVLFYTALALIAIGISGHITSLESFLNQQQEDNSEQLSPRQAAGGVGVILLPIVGCIALPYIKPWSVRFGIPAICTVVATFLFTTGSCLYRHSKPQGSPLTTLCRVFVASASKMCRHLPSNDNQVPRIRGLRCLDKAVVQTQNQEQKEQNRWKLCTIEEVDDTKKVIHMIPMWMTFIMCGVVISIGNTYFLEQATDMNRKVGKLKVPLPIFKFFYDLVKDYFKSQCVKVPKNVKSKRYVPAFGMTVAMLFSILCCITAAEVETRRLDVIRRHGFLDKPNEKIPMSMFWLLPQFLLLGAVDGISNFSIDQFFTNQAPASMSRYLKIFSHGVIGAGTVGSVLSVYVVGKVSERGGRPSWFQGTLNKSRLDNYYWTLTVLSSTNLILYILVASWYIYKDPPNEVDDKATKNEGSAQA</sequence>
<reference evidence="7 8" key="1">
    <citation type="journal article" date="2018" name="Sci. Data">
        <title>The draft genome sequence of cork oak.</title>
        <authorList>
            <person name="Ramos A.M."/>
            <person name="Usie A."/>
            <person name="Barbosa P."/>
            <person name="Barros P.M."/>
            <person name="Capote T."/>
            <person name="Chaves I."/>
            <person name="Simoes F."/>
            <person name="Abreu I."/>
            <person name="Carrasquinho I."/>
            <person name="Faro C."/>
            <person name="Guimaraes J.B."/>
            <person name="Mendonca D."/>
            <person name="Nobrega F."/>
            <person name="Rodrigues L."/>
            <person name="Saibo N.J.M."/>
            <person name="Varela M.C."/>
            <person name="Egas C."/>
            <person name="Matos J."/>
            <person name="Miguel C.M."/>
            <person name="Oliveira M.M."/>
            <person name="Ricardo C.P."/>
            <person name="Goncalves S."/>
        </authorList>
    </citation>
    <scope>NUCLEOTIDE SEQUENCE [LARGE SCALE GENOMIC DNA]</scope>
    <source>
        <strain evidence="8">cv. HL8</strain>
    </source>
</reference>
<dbReference type="GO" id="GO:0022857">
    <property type="term" value="F:transmembrane transporter activity"/>
    <property type="evidence" value="ECO:0007669"/>
    <property type="project" value="InterPro"/>
</dbReference>
<keyword evidence="8" id="KW-1185">Reference proteome</keyword>
<feature type="transmembrane region" description="Helical" evidence="6">
    <location>
        <begin position="115"/>
        <end position="135"/>
    </location>
</feature>
<evidence type="ECO:0000256" key="2">
    <source>
        <dbReference type="ARBA" id="ARBA00005982"/>
    </source>
</evidence>
<accession>A0AAW0IWU8</accession>
<evidence type="ECO:0000256" key="5">
    <source>
        <dbReference type="ARBA" id="ARBA00023136"/>
    </source>
</evidence>
<gene>
    <name evidence="7" type="primary">NPF5.5_2</name>
    <name evidence="7" type="ORF">CFP56_040906</name>
</gene>
<feature type="transmembrane region" description="Helical" evidence="6">
    <location>
        <begin position="182"/>
        <end position="203"/>
    </location>
</feature>
<evidence type="ECO:0000313" key="7">
    <source>
        <dbReference type="EMBL" id="KAK7818828.1"/>
    </source>
</evidence>
<evidence type="ECO:0000256" key="1">
    <source>
        <dbReference type="ARBA" id="ARBA00004141"/>
    </source>
</evidence>
<comment type="similarity">
    <text evidence="2">Belongs to the major facilitator superfamily. Proton-dependent oligopeptide transporter (POT/PTR) (TC 2.A.17) family.</text>
</comment>
<keyword evidence="4 6" id="KW-1133">Transmembrane helix</keyword>
<comment type="subcellular location">
    <subcellularLocation>
        <location evidence="1">Membrane</location>
        <topology evidence="1">Multi-pass membrane protein</topology>
    </subcellularLocation>
</comment>
<dbReference type="Pfam" id="PF00854">
    <property type="entry name" value="PTR2"/>
    <property type="match status" value="1"/>
</dbReference>
<feature type="transmembrane region" description="Helical" evidence="6">
    <location>
        <begin position="155"/>
        <end position="176"/>
    </location>
</feature>
<feature type="transmembrane region" description="Helical" evidence="6">
    <location>
        <begin position="438"/>
        <end position="462"/>
    </location>
</feature>
<dbReference type="GO" id="GO:0016020">
    <property type="term" value="C:membrane"/>
    <property type="evidence" value="ECO:0007669"/>
    <property type="project" value="UniProtKB-SubCell"/>
</dbReference>
<dbReference type="InterPro" id="IPR000109">
    <property type="entry name" value="POT_fam"/>
</dbReference>
<dbReference type="SUPFAM" id="SSF103473">
    <property type="entry name" value="MFS general substrate transporter"/>
    <property type="match status" value="1"/>
</dbReference>